<evidence type="ECO:0000313" key="4">
    <source>
        <dbReference type="Proteomes" id="UP000712570"/>
    </source>
</evidence>
<dbReference type="PANTHER" id="PTHR43540:SF14">
    <property type="entry name" value="ISOCHORISMATASE"/>
    <property type="match status" value="1"/>
</dbReference>
<proteinExistence type="predicted"/>
<dbReference type="RefSeq" id="WP_166825870.1">
    <property type="nucleotide sequence ID" value="NZ_JAAOLX010000005.1"/>
</dbReference>
<dbReference type="Gene3D" id="3.40.50.850">
    <property type="entry name" value="Isochorismatase-like"/>
    <property type="match status" value="1"/>
</dbReference>
<dbReference type="InterPro" id="IPR050272">
    <property type="entry name" value="Isochorismatase-like_hydrls"/>
</dbReference>
<dbReference type="SUPFAM" id="SSF52499">
    <property type="entry name" value="Isochorismatase-like hydrolases"/>
    <property type="match status" value="1"/>
</dbReference>
<sequence>MKNALLIIDVQEALCSGEYAAFEAAQVISRINSVAQLARQNKVPVIYIQHEANDGLLEYGTDGWQLAAGLQTRPDDLFIRKTASDSFHNTNLHSLLKELGTEQLIICGLQSEFCIDTTVRCALALGYPVTLIADGHSTMDNDVLSAAQISAHHNVTLSNLSSFGPRAKAILAEQIKFNSM</sequence>
<evidence type="ECO:0000256" key="1">
    <source>
        <dbReference type="ARBA" id="ARBA00022801"/>
    </source>
</evidence>
<feature type="domain" description="Isochorismatase-like" evidence="2">
    <location>
        <begin position="4"/>
        <end position="143"/>
    </location>
</feature>
<name>A0ABX0L2A1_9NEIS</name>
<accession>A0ABX0L2A1</accession>
<protein>
    <submittedName>
        <fullName evidence="3">Cysteine hydrolase</fullName>
    </submittedName>
</protein>
<comment type="caution">
    <text evidence="3">The sequence shown here is derived from an EMBL/GenBank/DDBJ whole genome shotgun (WGS) entry which is preliminary data.</text>
</comment>
<evidence type="ECO:0000313" key="3">
    <source>
        <dbReference type="EMBL" id="NHQ86673.1"/>
    </source>
</evidence>
<keyword evidence="1 3" id="KW-0378">Hydrolase</keyword>
<dbReference type="PANTHER" id="PTHR43540">
    <property type="entry name" value="PEROXYUREIDOACRYLATE/UREIDOACRYLATE AMIDOHYDROLASE-RELATED"/>
    <property type="match status" value="1"/>
</dbReference>
<dbReference type="Pfam" id="PF00857">
    <property type="entry name" value="Isochorismatase"/>
    <property type="match status" value="1"/>
</dbReference>
<dbReference type="InterPro" id="IPR036380">
    <property type="entry name" value="Isochorismatase-like_sf"/>
</dbReference>
<gene>
    <name evidence="3" type="ORF">HA050_11150</name>
</gene>
<dbReference type="Proteomes" id="UP000712570">
    <property type="component" value="Unassembled WGS sequence"/>
</dbReference>
<dbReference type="CDD" id="cd01014">
    <property type="entry name" value="nicotinamidase_related"/>
    <property type="match status" value="1"/>
</dbReference>
<organism evidence="3 4">
    <name type="scientific">Iodobacter violaceini</name>
    <dbReference type="NCBI Taxonomy" id="3044271"/>
    <lineage>
        <taxon>Bacteria</taxon>
        <taxon>Pseudomonadati</taxon>
        <taxon>Pseudomonadota</taxon>
        <taxon>Betaproteobacteria</taxon>
        <taxon>Neisseriales</taxon>
        <taxon>Chitinibacteraceae</taxon>
        <taxon>Iodobacter</taxon>
    </lineage>
</organism>
<dbReference type="InterPro" id="IPR000868">
    <property type="entry name" value="Isochorismatase-like_dom"/>
</dbReference>
<dbReference type="GO" id="GO:0016787">
    <property type="term" value="F:hydrolase activity"/>
    <property type="evidence" value="ECO:0007669"/>
    <property type="project" value="UniProtKB-KW"/>
</dbReference>
<dbReference type="EMBL" id="JAAOLX010000005">
    <property type="protein sequence ID" value="NHQ86673.1"/>
    <property type="molecule type" value="Genomic_DNA"/>
</dbReference>
<keyword evidence="4" id="KW-1185">Reference proteome</keyword>
<evidence type="ECO:0000259" key="2">
    <source>
        <dbReference type="Pfam" id="PF00857"/>
    </source>
</evidence>
<reference evidence="3 4" key="1">
    <citation type="submission" date="2020-03" db="EMBL/GenBank/DDBJ databases">
        <title>Draft genome sequence of environmentally isolated violet-colored cultures.</title>
        <authorList>
            <person name="Wilson H.S."/>
        </authorList>
    </citation>
    <scope>NUCLEOTIDE SEQUENCE [LARGE SCALE GENOMIC DNA]</scope>
    <source>
        <strain evidence="3 4">HSC-16F04</strain>
    </source>
</reference>